<keyword evidence="1" id="KW-0805">Transcription regulation</keyword>
<dbReference type="Pfam" id="PF25873">
    <property type="entry name" value="WHD_MalT"/>
    <property type="match status" value="1"/>
</dbReference>
<gene>
    <name evidence="5" type="ORF">EV138_5820</name>
</gene>
<proteinExistence type="predicted"/>
<dbReference type="SUPFAM" id="SSF48452">
    <property type="entry name" value="TPR-like"/>
    <property type="match status" value="1"/>
</dbReference>
<dbReference type="SMART" id="SM00421">
    <property type="entry name" value="HTH_LUXR"/>
    <property type="match status" value="1"/>
</dbReference>
<name>A0A4R7SXF3_9ACTN</name>
<evidence type="ECO:0000313" key="6">
    <source>
        <dbReference type="Proteomes" id="UP000295151"/>
    </source>
</evidence>
<dbReference type="SUPFAM" id="SSF52540">
    <property type="entry name" value="P-loop containing nucleoside triphosphate hydrolases"/>
    <property type="match status" value="1"/>
</dbReference>
<dbReference type="CDD" id="cd06170">
    <property type="entry name" value="LuxR_C_like"/>
    <property type="match status" value="1"/>
</dbReference>
<dbReference type="OrthoDB" id="134985at2"/>
<dbReference type="Gene3D" id="1.25.40.10">
    <property type="entry name" value="Tetratricopeptide repeat domain"/>
    <property type="match status" value="1"/>
</dbReference>
<keyword evidence="3" id="KW-0804">Transcription</keyword>
<dbReference type="InterPro" id="IPR016032">
    <property type="entry name" value="Sig_transdc_resp-reg_C-effctor"/>
</dbReference>
<dbReference type="PANTHER" id="PTHR44688">
    <property type="entry name" value="DNA-BINDING TRANSCRIPTIONAL ACTIVATOR DEVR_DOSR"/>
    <property type="match status" value="1"/>
</dbReference>
<dbReference type="Proteomes" id="UP000295151">
    <property type="component" value="Unassembled WGS sequence"/>
</dbReference>
<dbReference type="Pfam" id="PF13191">
    <property type="entry name" value="AAA_16"/>
    <property type="match status" value="1"/>
</dbReference>
<keyword evidence="6" id="KW-1185">Reference proteome</keyword>
<dbReference type="InterPro" id="IPR011990">
    <property type="entry name" value="TPR-like_helical_dom_sf"/>
</dbReference>
<accession>A0A4R7SXF3</accession>
<protein>
    <submittedName>
        <fullName evidence="5">LuxR family maltose regulon positive regulatory protein</fullName>
    </submittedName>
</protein>
<dbReference type="InterPro" id="IPR041664">
    <property type="entry name" value="AAA_16"/>
</dbReference>
<feature type="domain" description="HTH luxR-type" evidence="4">
    <location>
        <begin position="813"/>
        <end position="878"/>
    </location>
</feature>
<evidence type="ECO:0000256" key="3">
    <source>
        <dbReference type="ARBA" id="ARBA00023163"/>
    </source>
</evidence>
<sequence length="880" mass="95380">MASPLVGTKLYVPQARQVVVARPRLDERLGGSAKPRLTLISGPAGFGKTTLLAAWARGAAAAGRRIAWVSLEDTEQEPAAFWTYVVAALDNAAPGVGLGVLPLLRAPQPQLKSILATLLNELAALADGVDLVLDDYHLADSPQIATDVAFLLEHLPPHVHLVISTRADPALPLARLRARGELVEIRAADLRFTVDEITAYLNGVFGLDLDPAEIATLEGRTEGWIAALQLAALSLQGRADAAGFIAGFAGDDRYVVDYLVEEVLSRQPDAVRTFLLKTSILDRLTGSLCDAVIGGNDGKAVLESLERSNLFVVRLDDSRHWYRYHHLFADVLRVHLAEERPDEIAGLHQSAAQWYGATGEPVPAVRHALAAGDIEQAADLVERSAIELLRQRQEATVRGWLDDIPYDVVRRRPVLALGLIGALMSRGDFETVEDRLDDLERLLAAPPADLVVLEESELARVPGAMETYRAALALVANNPAGTVAHADLAIAKAAPGDDLTVAAASALAGLASWGSGDLEAAHRGYSVAVKGLERAGNIADVLGCSITLGDLRITQGRLGDALRTYQDALRLAAAHEVDGPLRGTADMLVGLSQIAFEHNDLAASAGYLKRVDALGERLGLPQFPYRWRVARARLRMAEGDLSGAVALLDEAEQVYVGDYSPNVQPIAAQRARVFLAQGHIDEALHWAQHLDPDDELAYVREYEHLTLARILLHQQSTARTAYGLLDRLRIAAEQGGRFGTLIEILTVQALAHQATAPLEQALRLAEPEDYVRVFIGEGRPMATLLEALIRQHPSWAYPQRLRAALDPGHRPVGQGLTGQLSEREYDVLRLLATDLDGPEISHRLYISLNTFRTHTKNIYAKLGVNNRRTAITKATELGLL</sequence>
<dbReference type="GO" id="GO:0003677">
    <property type="term" value="F:DNA binding"/>
    <property type="evidence" value="ECO:0007669"/>
    <property type="project" value="UniProtKB-KW"/>
</dbReference>
<dbReference type="PANTHER" id="PTHR44688:SF16">
    <property type="entry name" value="DNA-BINDING TRANSCRIPTIONAL ACTIVATOR DEVR_DOSR"/>
    <property type="match status" value="1"/>
</dbReference>
<dbReference type="EMBL" id="SOCE01000002">
    <property type="protein sequence ID" value="TDU83356.1"/>
    <property type="molecule type" value="Genomic_DNA"/>
</dbReference>
<dbReference type="InterPro" id="IPR027417">
    <property type="entry name" value="P-loop_NTPase"/>
</dbReference>
<dbReference type="Gene3D" id="1.10.10.10">
    <property type="entry name" value="Winged helix-like DNA-binding domain superfamily/Winged helix DNA-binding domain"/>
    <property type="match status" value="1"/>
</dbReference>
<organism evidence="5 6">
    <name type="scientific">Kribbella voronezhensis</name>
    <dbReference type="NCBI Taxonomy" id="2512212"/>
    <lineage>
        <taxon>Bacteria</taxon>
        <taxon>Bacillati</taxon>
        <taxon>Actinomycetota</taxon>
        <taxon>Actinomycetes</taxon>
        <taxon>Propionibacteriales</taxon>
        <taxon>Kribbellaceae</taxon>
        <taxon>Kribbella</taxon>
    </lineage>
</organism>
<dbReference type="PRINTS" id="PR00038">
    <property type="entry name" value="HTHLUXR"/>
</dbReference>
<dbReference type="InterPro" id="IPR041617">
    <property type="entry name" value="TPR_MalT"/>
</dbReference>
<comment type="caution">
    <text evidence="5">The sequence shown here is derived from an EMBL/GenBank/DDBJ whole genome shotgun (WGS) entry which is preliminary data.</text>
</comment>
<dbReference type="InterPro" id="IPR000792">
    <property type="entry name" value="Tscrpt_reg_LuxR_C"/>
</dbReference>
<dbReference type="GO" id="GO:0006355">
    <property type="term" value="P:regulation of DNA-templated transcription"/>
    <property type="evidence" value="ECO:0007669"/>
    <property type="project" value="InterPro"/>
</dbReference>
<dbReference type="RefSeq" id="WP_133982538.1">
    <property type="nucleotide sequence ID" value="NZ_SOCE01000002.1"/>
</dbReference>
<evidence type="ECO:0000313" key="5">
    <source>
        <dbReference type="EMBL" id="TDU83356.1"/>
    </source>
</evidence>
<reference evidence="5 6" key="1">
    <citation type="submission" date="2019-03" db="EMBL/GenBank/DDBJ databases">
        <title>Genomic Encyclopedia of Type Strains, Phase III (KMG-III): the genomes of soil and plant-associated and newly described type strains.</title>
        <authorList>
            <person name="Whitman W."/>
        </authorList>
    </citation>
    <scope>NUCLEOTIDE SEQUENCE [LARGE SCALE GENOMIC DNA]</scope>
    <source>
        <strain evidence="5 6">VKM Ac-2575</strain>
    </source>
</reference>
<dbReference type="SUPFAM" id="SSF46894">
    <property type="entry name" value="C-terminal effector domain of the bipartite response regulators"/>
    <property type="match status" value="1"/>
</dbReference>
<dbReference type="Gene3D" id="3.40.50.300">
    <property type="entry name" value="P-loop containing nucleotide triphosphate hydrolases"/>
    <property type="match status" value="1"/>
</dbReference>
<dbReference type="AlphaFoldDB" id="A0A4R7SXF3"/>
<evidence type="ECO:0000259" key="4">
    <source>
        <dbReference type="PROSITE" id="PS50043"/>
    </source>
</evidence>
<dbReference type="PROSITE" id="PS50043">
    <property type="entry name" value="HTH_LUXR_2"/>
    <property type="match status" value="1"/>
</dbReference>
<evidence type="ECO:0000256" key="1">
    <source>
        <dbReference type="ARBA" id="ARBA00023015"/>
    </source>
</evidence>
<dbReference type="Pfam" id="PF17874">
    <property type="entry name" value="TPR_MalT"/>
    <property type="match status" value="1"/>
</dbReference>
<dbReference type="InterPro" id="IPR036388">
    <property type="entry name" value="WH-like_DNA-bd_sf"/>
</dbReference>
<keyword evidence="2" id="KW-0238">DNA-binding</keyword>
<dbReference type="InterPro" id="IPR059106">
    <property type="entry name" value="WHD_MalT"/>
</dbReference>
<evidence type="ECO:0000256" key="2">
    <source>
        <dbReference type="ARBA" id="ARBA00023125"/>
    </source>
</evidence>
<dbReference type="Pfam" id="PF00196">
    <property type="entry name" value="GerE"/>
    <property type="match status" value="1"/>
</dbReference>